<evidence type="ECO:0000256" key="8">
    <source>
        <dbReference type="RuleBase" id="RU361162"/>
    </source>
</evidence>
<feature type="domain" description="POLO box" evidence="11">
    <location>
        <begin position="394"/>
        <end position="472"/>
    </location>
</feature>
<dbReference type="Pfam" id="PF00659">
    <property type="entry name" value="POLO_box"/>
    <property type="match status" value="1"/>
</dbReference>
<evidence type="ECO:0000256" key="9">
    <source>
        <dbReference type="SAM" id="MobiDB-lite"/>
    </source>
</evidence>
<accession>A0A1J4JLY0</accession>
<keyword evidence="13" id="KW-1185">Reference proteome</keyword>
<feature type="compositionally biased region" description="Low complexity" evidence="9">
    <location>
        <begin position="310"/>
        <end position="336"/>
    </location>
</feature>
<evidence type="ECO:0000256" key="5">
    <source>
        <dbReference type="ARBA" id="ARBA00022777"/>
    </source>
</evidence>
<reference evidence="12" key="1">
    <citation type="submission" date="2016-10" db="EMBL/GenBank/DDBJ databases">
        <authorList>
            <person name="Benchimol M."/>
            <person name="Almeida L.G."/>
            <person name="Vasconcelos A.T."/>
            <person name="Perreira-Neves A."/>
            <person name="Rosa I.A."/>
            <person name="Tasca T."/>
            <person name="Bogo M.R."/>
            <person name="de Souza W."/>
        </authorList>
    </citation>
    <scope>NUCLEOTIDE SEQUENCE [LARGE SCALE GENOMIC DNA]</scope>
    <source>
        <strain evidence="12">K</strain>
    </source>
</reference>
<dbReference type="PANTHER" id="PTHR24345">
    <property type="entry name" value="SERINE/THREONINE-PROTEIN KINASE PLK"/>
    <property type="match status" value="1"/>
</dbReference>
<dbReference type="PROSITE" id="PS00107">
    <property type="entry name" value="PROTEIN_KINASE_ATP"/>
    <property type="match status" value="1"/>
</dbReference>
<dbReference type="SUPFAM" id="SSF82615">
    <property type="entry name" value="Polo-box domain"/>
    <property type="match status" value="2"/>
</dbReference>
<evidence type="ECO:0000256" key="1">
    <source>
        <dbReference type="ARBA" id="ARBA00022527"/>
    </source>
</evidence>
<dbReference type="Pfam" id="PF00069">
    <property type="entry name" value="Pkinase"/>
    <property type="match status" value="1"/>
</dbReference>
<keyword evidence="1 8" id="KW-0723">Serine/threonine-protein kinase</keyword>
<comment type="catalytic activity">
    <reaction evidence="8">
        <text>L-threonyl-[protein] + ATP = O-phospho-L-threonyl-[protein] + ADP + H(+)</text>
        <dbReference type="Rhea" id="RHEA:46608"/>
        <dbReference type="Rhea" id="RHEA-COMP:11060"/>
        <dbReference type="Rhea" id="RHEA-COMP:11605"/>
        <dbReference type="ChEBI" id="CHEBI:15378"/>
        <dbReference type="ChEBI" id="CHEBI:30013"/>
        <dbReference type="ChEBI" id="CHEBI:30616"/>
        <dbReference type="ChEBI" id="CHEBI:61977"/>
        <dbReference type="ChEBI" id="CHEBI:456216"/>
        <dbReference type="EC" id="2.7.11.21"/>
    </reaction>
</comment>
<dbReference type="InterPro" id="IPR033695">
    <property type="entry name" value="POLO_box_2"/>
</dbReference>
<dbReference type="CDD" id="cd13118">
    <property type="entry name" value="POLO_box_1"/>
    <property type="match status" value="1"/>
</dbReference>
<keyword evidence="5 8" id="KW-0418">Kinase</keyword>
<evidence type="ECO:0000313" key="13">
    <source>
        <dbReference type="Proteomes" id="UP000179807"/>
    </source>
</evidence>
<dbReference type="PROSITE" id="PS50011">
    <property type="entry name" value="PROTEIN_KINASE_DOM"/>
    <property type="match status" value="1"/>
</dbReference>
<dbReference type="InterPro" id="IPR000719">
    <property type="entry name" value="Prot_kinase_dom"/>
</dbReference>
<dbReference type="InterPro" id="IPR017441">
    <property type="entry name" value="Protein_kinase_ATP_BS"/>
</dbReference>
<keyword evidence="3" id="KW-0677">Repeat</keyword>
<gene>
    <name evidence="12" type="primary">polo</name>
    <name evidence="12" type="ORF">TRFO_08079</name>
</gene>
<dbReference type="VEuPathDB" id="TrichDB:TRFO_08079"/>
<dbReference type="RefSeq" id="XP_068353239.1">
    <property type="nucleotide sequence ID" value="XM_068494077.1"/>
</dbReference>
<sequence length="574" mass="66307">MSRPKVVLPSTLTRIHHDGRKEEYRVHNVLGQGGFGTVYRITNSDTNEEFALKVTPLEALKKPKLMQKHKSEVEIQRKLHHPNILQSYDYFEDSKNTYIILELCPHQSIKDLLRKKGPQSEIETASILREVINGLIYLHDNRIIHRDLKLENFLIGKDGHIKIADFGLSTKLDYDDQRRFTVCGTPNYLSPEILSSSSKGHSYEVDIWAIGVCAFALLTGKPPFETRNIKLTYEHIKSCSYRFPYEMRLSFVAKDFVQSILQIKPELRPSALELSLHPFLAVADKKPAHKPQSEQQRKKFTTVFPEGKPETQTTNTNNNNNEIHINNNINSNTNSNKKSDNEPEIGEIVSVPPPKGFVPPPNPHLIPNENIRRNENIPNEIYDKHMYETAPDHCVSRFCDHSEKFGLGYLLLNGTVGACFNDSSRMIMDPHERFIQYWTSYQTPTPIILTKDDPSQKKKISILMKFAESLKKTKSMYHLPEEPFLPSTPMKHVKYWMRSDDSLLFRMDDRTIQVNFNDKLKLIIFWTTKKLMLVSNIKEPGKMVFIYDLPKLPGIDEEKRRFAIAKAMLEEMNG</sequence>
<dbReference type="InterPro" id="IPR036947">
    <property type="entry name" value="POLO_box_dom_sf"/>
</dbReference>
<keyword evidence="4 7" id="KW-0547">Nucleotide-binding</keyword>
<evidence type="ECO:0000256" key="4">
    <source>
        <dbReference type="ARBA" id="ARBA00022741"/>
    </source>
</evidence>
<dbReference type="SUPFAM" id="SSF56112">
    <property type="entry name" value="Protein kinase-like (PK-like)"/>
    <property type="match status" value="1"/>
</dbReference>
<keyword evidence="6 7" id="KW-0067">ATP-binding</keyword>
<dbReference type="GO" id="GO:0005524">
    <property type="term" value="F:ATP binding"/>
    <property type="evidence" value="ECO:0007669"/>
    <property type="project" value="UniProtKB-UniRule"/>
</dbReference>
<dbReference type="OrthoDB" id="408964at2759"/>
<dbReference type="FunFam" id="1.10.510.10:FF:000673">
    <property type="entry name" value="CAMK family protein kinase"/>
    <property type="match status" value="1"/>
</dbReference>
<dbReference type="Proteomes" id="UP000179807">
    <property type="component" value="Unassembled WGS sequence"/>
</dbReference>
<evidence type="ECO:0000256" key="2">
    <source>
        <dbReference type="ARBA" id="ARBA00022679"/>
    </source>
</evidence>
<evidence type="ECO:0000259" key="10">
    <source>
        <dbReference type="PROSITE" id="PS50011"/>
    </source>
</evidence>
<dbReference type="EC" id="2.7.11.21" evidence="8"/>
<evidence type="ECO:0000313" key="12">
    <source>
        <dbReference type="EMBL" id="OHT00103.1"/>
    </source>
</evidence>
<name>A0A1J4JLY0_9EUKA</name>
<evidence type="ECO:0000256" key="7">
    <source>
        <dbReference type="PROSITE-ProRule" id="PRU10141"/>
    </source>
</evidence>
<dbReference type="Gene3D" id="3.30.1120.30">
    <property type="entry name" value="POLO box domain"/>
    <property type="match status" value="2"/>
</dbReference>
<dbReference type="InterPro" id="IPR033701">
    <property type="entry name" value="POLO_box_1"/>
</dbReference>
<dbReference type="PROSITE" id="PS00108">
    <property type="entry name" value="PROTEIN_KINASE_ST"/>
    <property type="match status" value="1"/>
</dbReference>
<feature type="binding site" evidence="7">
    <location>
        <position position="53"/>
    </location>
    <ligand>
        <name>ATP</name>
        <dbReference type="ChEBI" id="CHEBI:30616"/>
    </ligand>
</feature>
<comment type="similarity">
    <text evidence="8">Belongs to the protein kinase superfamily. Ser/Thr protein kinase family. CDC5/Polo subfamily.</text>
</comment>
<protein>
    <recommendedName>
        <fullName evidence="8">Serine/threonine-protein kinase PLK</fullName>
        <ecNumber evidence="8">2.7.11.21</ecNumber>
    </recommendedName>
    <alternativeName>
        <fullName evidence="8">Polo-like kinase</fullName>
    </alternativeName>
</protein>
<dbReference type="FunFam" id="3.30.200.20:FF:000042">
    <property type="entry name" value="Aurora kinase A"/>
    <property type="match status" value="1"/>
</dbReference>
<dbReference type="InterPro" id="IPR000959">
    <property type="entry name" value="POLO_box_dom"/>
</dbReference>
<dbReference type="GO" id="GO:0005634">
    <property type="term" value="C:nucleus"/>
    <property type="evidence" value="ECO:0007669"/>
    <property type="project" value="TreeGrafter"/>
</dbReference>
<dbReference type="Gene3D" id="1.10.510.10">
    <property type="entry name" value="Transferase(Phosphotransferase) domain 1"/>
    <property type="match status" value="1"/>
</dbReference>
<feature type="domain" description="Protein kinase" evidence="10">
    <location>
        <begin position="24"/>
        <end position="280"/>
    </location>
</feature>
<feature type="compositionally biased region" description="Pro residues" evidence="9">
    <location>
        <begin position="351"/>
        <end position="364"/>
    </location>
</feature>
<dbReference type="CDD" id="cd13117">
    <property type="entry name" value="POLO_box_2"/>
    <property type="match status" value="1"/>
</dbReference>
<dbReference type="PANTHER" id="PTHR24345:SF0">
    <property type="entry name" value="CELL CYCLE SERINE_THREONINE-PROTEIN KINASE CDC5_MSD2"/>
    <property type="match status" value="1"/>
</dbReference>
<dbReference type="SMART" id="SM00220">
    <property type="entry name" value="S_TKc"/>
    <property type="match status" value="1"/>
</dbReference>
<dbReference type="PROSITE" id="PS50078">
    <property type="entry name" value="POLO_BOX"/>
    <property type="match status" value="1"/>
</dbReference>
<dbReference type="GeneID" id="94828781"/>
<keyword evidence="2 8" id="KW-0808">Transferase</keyword>
<evidence type="ECO:0000259" key="11">
    <source>
        <dbReference type="PROSITE" id="PS50078"/>
    </source>
</evidence>
<dbReference type="EMBL" id="MLAK01000971">
    <property type="protein sequence ID" value="OHT00103.1"/>
    <property type="molecule type" value="Genomic_DNA"/>
</dbReference>
<evidence type="ECO:0000256" key="6">
    <source>
        <dbReference type="ARBA" id="ARBA00022840"/>
    </source>
</evidence>
<evidence type="ECO:0000256" key="3">
    <source>
        <dbReference type="ARBA" id="ARBA00022737"/>
    </source>
</evidence>
<dbReference type="InterPro" id="IPR011009">
    <property type="entry name" value="Kinase-like_dom_sf"/>
</dbReference>
<proteinExistence type="inferred from homology"/>
<dbReference type="FunFam" id="3.30.1120.30:FF:000008">
    <property type="entry name" value="Serine/threonine-protein kinase PLK"/>
    <property type="match status" value="1"/>
</dbReference>
<organism evidence="12 13">
    <name type="scientific">Tritrichomonas foetus</name>
    <dbReference type="NCBI Taxonomy" id="1144522"/>
    <lineage>
        <taxon>Eukaryota</taxon>
        <taxon>Metamonada</taxon>
        <taxon>Parabasalia</taxon>
        <taxon>Tritrichomonadida</taxon>
        <taxon>Tritrichomonadidae</taxon>
        <taxon>Tritrichomonas</taxon>
    </lineage>
</organism>
<comment type="caution">
    <text evidence="12">The sequence shown here is derived from an EMBL/GenBank/DDBJ whole genome shotgun (WGS) entry which is preliminary data.</text>
</comment>
<dbReference type="AlphaFoldDB" id="A0A1J4JLY0"/>
<dbReference type="GO" id="GO:0004674">
    <property type="term" value="F:protein serine/threonine kinase activity"/>
    <property type="evidence" value="ECO:0007669"/>
    <property type="project" value="UniProtKB-KW"/>
</dbReference>
<dbReference type="InterPro" id="IPR008271">
    <property type="entry name" value="Ser/Thr_kinase_AS"/>
</dbReference>
<feature type="region of interest" description="Disordered" evidence="9">
    <location>
        <begin position="305"/>
        <end position="370"/>
    </location>
</feature>